<evidence type="ECO:0000313" key="1">
    <source>
        <dbReference type="EMBL" id="CAI8602624.1"/>
    </source>
</evidence>
<keyword evidence="2" id="KW-1185">Reference proteome</keyword>
<dbReference type="EMBL" id="OX451738">
    <property type="protein sequence ID" value="CAI8602624.1"/>
    <property type="molecule type" value="Genomic_DNA"/>
</dbReference>
<sequence length="155" mass="18270">MKERGGLQRLTYQRHSDGDSIVKKVRRPETKLAKPRLKKKIKMEEWIVIMVDSVQVWVLLRSSVRGLLEVVRNSWGNWYHEKRWVINDQVWTSFLMVLPGTFFSRKGHSSLVNHDFMDLYIRCRFLQSMLAWTVLGVRSSIGNEEPEVGEPLRKS</sequence>
<dbReference type="AlphaFoldDB" id="A0AAV0ZW16"/>
<reference evidence="1 2" key="1">
    <citation type="submission" date="2023-01" db="EMBL/GenBank/DDBJ databases">
        <authorList>
            <person name="Kreplak J."/>
        </authorList>
    </citation>
    <scope>NUCLEOTIDE SEQUENCE [LARGE SCALE GENOMIC DNA]</scope>
</reference>
<name>A0AAV0ZW16_VICFA</name>
<evidence type="ECO:0000313" key="2">
    <source>
        <dbReference type="Proteomes" id="UP001157006"/>
    </source>
</evidence>
<gene>
    <name evidence="1" type="ORF">VFH_III049640</name>
</gene>
<protein>
    <submittedName>
        <fullName evidence="1">Uncharacterized protein</fullName>
    </submittedName>
</protein>
<accession>A0AAV0ZW16</accession>
<proteinExistence type="predicted"/>
<organism evidence="1 2">
    <name type="scientific">Vicia faba</name>
    <name type="common">Broad bean</name>
    <name type="synonym">Faba vulgaris</name>
    <dbReference type="NCBI Taxonomy" id="3906"/>
    <lineage>
        <taxon>Eukaryota</taxon>
        <taxon>Viridiplantae</taxon>
        <taxon>Streptophyta</taxon>
        <taxon>Embryophyta</taxon>
        <taxon>Tracheophyta</taxon>
        <taxon>Spermatophyta</taxon>
        <taxon>Magnoliopsida</taxon>
        <taxon>eudicotyledons</taxon>
        <taxon>Gunneridae</taxon>
        <taxon>Pentapetalae</taxon>
        <taxon>rosids</taxon>
        <taxon>fabids</taxon>
        <taxon>Fabales</taxon>
        <taxon>Fabaceae</taxon>
        <taxon>Papilionoideae</taxon>
        <taxon>50 kb inversion clade</taxon>
        <taxon>NPAAA clade</taxon>
        <taxon>Hologalegina</taxon>
        <taxon>IRL clade</taxon>
        <taxon>Fabeae</taxon>
        <taxon>Vicia</taxon>
    </lineage>
</organism>
<dbReference type="Proteomes" id="UP001157006">
    <property type="component" value="Chromosome 3"/>
</dbReference>